<evidence type="ECO:0000256" key="3">
    <source>
        <dbReference type="ARBA" id="ARBA00022692"/>
    </source>
</evidence>
<evidence type="ECO:0000313" key="7">
    <source>
        <dbReference type="EMBL" id="ERK32263.1"/>
    </source>
</evidence>
<sequence>MIKNEENTQIFFKNKTVFSMKNKRGKKKAFTLVELIAVLAIIGILIAALVPKVSKYTTEAKKVKAITQARTVMMAVETYNSKNDVAVPTGTLVNDLNSTSNKYVPDSEAVEFKKGVSMVTGLTVSECDTLVNERDTEFTIGSDGKVASL</sequence>
<protein>
    <submittedName>
        <fullName evidence="7">Type II secretory pathway pseudopilin PulG-like protein</fullName>
    </submittedName>
</protein>
<dbReference type="AlphaFoldDB" id="U2NSV5"/>
<dbReference type="PRINTS" id="PR00813">
    <property type="entry name" value="BCTERIALGSPG"/>
</dbReference>
<dbReference type="SUPFAM" id="SSF54523">
    <property type="entry name" value="Pili subunits"/>
    <property type="match status" value="1"/>
</dbReference>
<dbReference type="InterPro" id="IPR045584">
    <property type="entry name" value="Pilin-like"/>
</dbReference>
<keyword evidence="8" id="KW-1185">Reference proteome</keyword>
<dbReference type="RefSeq" id="WP_021800349.1">
    <property type="nucleotide sequence ID" value="NZ_KI273145.1"/>
</dbReference>
<keyword evidence="5 6" id="KW-0472">Membrane</keyword>
<dbReference type="InterPro" id="IPR012902">
    <property type="entry name" value="N_methyl_site"/>
</dbReference>
<evidence type="ECO:0000256" key="2">
    <source>
        <dbReference type="ARBA" id="ARBA00022481"/>
    </source>
</evidence>
<evidence type="ECO:0000256" key="4">
    <source>
        <dbReference type="ARBA" id="ARBA00022989"/>
    </source>
</evidence>
<dbReference type="HOGENOM" id="CLU_143357_1_0_9"/>
<evidence type="ECO:0000256" key="1">
    <source>
        <dbReference type="ARBA" id="ARBA00004167"/>
    </source>
</evidence>
<dbReference type="GO" id="GO:0016020">
    <property type="term" value="C:membrane"/>
    <property type="evidence" value="ECO:0007669"/>
    <property type="project" value="UniProtKB-SubCell"/>
</dbReference>
<dbReference type="PANTHER" id="PTHR30093">
    <property type="entry name" value="GENERAL SECRETION PATHWAY PROTEIN G"/>
    <property type="match status" value="1"/>
</dbReference>
<dbReference type="PATRIC" id="fig|1294142.3.peg.261"/>
<keyword evidence="3 6" id="KW-0812">Transmembrane</keyword>
<keyword evidence="2" id="KW-0488">Methylation</keyword>
<proteinExistence type="predicted"/>
<dbReference type="Proteomes" id="UP000016721">
    <property type="component" value="Unassembled WGS sequence"/>
</dbReference>
<dbReference type="PANTHER" id="PTHR30093:SF44">
    <property type="entry name" value="TYPE II SECRETION SYSTEM CORE PROTEIN G"/>
    <property type="match status" value="1"/>
</dbReference>
<dbReference type="NCBIfam" id="TIGR02532">
    <property type="entry name" value="IV_pilin_GFxxxE"/>
    <property type="match status" value="1"/>
</dbReference>
<evidence type="ECO:0000313" key="8">
    <source>
        <dbReference type="Proteomes" id="UP000016721"/>
    </source>
</evidence>
<dbReference type="Gene3D" id="3.30.700.10">
    <property type="entry name" value="Glycoprotein, Type 4 Pilin"/>
    <property type="match status" value="1"/>
</dbReference>
<dbReference type="GO" id="GO:0015628">
    <property type="term" value="P:protein secretion by the type II secretion system"/>
    <property type="evidence" value="ECO:0007669"/>
    <property type="project" value="InterPro"/>
</dbReference>
<keyword evidence="4 6" id="KW-1133">Transmembrane helix</keyword>
<comment type="caution">
    <text evidence="7">The sequence shown here is derived from an EMBL/GenBank/DDBJ whole genome shotgun (WGS) entry which is preliminary data.</text>
</comment>
<evidence type="ECO:0000256" key="5">
    <source>
        <dbReference type="ARBA" id="ARBA00023136"/>
    </source>
</evidence>
<dbReference type="eggNOG" id="COG2165">
    <property type="taxonomic scope" value="Bacteria"/>
</dbReference>
<dbReference type="GO" id="GO:0015627">
    <property type="term" value="C:type II protein secretion system complex"/>
    <property type="evidence" value="ECO:0007669"/>
    <property type="project" value="InterPro"/>
</dbReference>
<dbReference type="Pfam" id="PF07963">
    <property type="entry name" value="N_methyl"/>
    <property type="match status" value="1"/>
</dbReference>
<dbReference type="STRING" id="1294142.CINTURNW_0262"/>
<feature type="transmembrane region" description="Helical" evidence="6">
    <location>
        <begin position="29"/>
        <end position="50"/>
    </location>
</feature>
<reference evidence="7 8" key="1">
    <citation type="journal article" date="2013" name="Genome Announc.">
        <title>Draft Genome Sequence of the Hydrogen- and Ethanol-Producing Bacterium Clostridium intestinale Strain URNW.</title>
        <authorList>
            <person name="Lal S."/>
            <person name="Ramachandran U."/>
            <person name="Zhang X."/>
            <person name="Sparling R."/>
            <person name="Levin D.B."/>
        </authorList>
    </citation>
    <scope>NUCLEOTIDE SEQUENCE [LARGE SCALE GENOMIC DNA]</scope>
    <source>
        <strain evidence="7 8">URNW</strain>
    </source>
</reference>
<accession>U2NSV5</accession>
<dbReference type="EMBL" id="APJA01000004">
    <property type="protein sequence ID" value="ERK32263.1"/>
    <property type="molecule type" value="Genomic_DNA"/>
</dbReference>
<comment type="subcellular location">
    <subcellularLocation>
        <location evidence="1">Membrane</location>
        <topology evidence="1">Single-pass membrane protein</topology>
    </subcellularLocation>
</comment>
<dbReference type="InterPro" id="IPR000983">
    <property type="entry name" value="Bac_GSPG_pilin"/>
</dbReference>
<organism evidence="7 8">
    <name type="scientific">Clostridium intestinale URNW</name>
    <dbReference type="NCBI Taxonomy" id="1294142"/>
    <lineage>
        <taxon>Bacteria</taxon>
        <taxon>Bacillati</taxon>
        <taxon>Bacillota</taxon>
        <taxon>Clostridia</taxon>
        <taxon>Eubacteriales</taxon>
        <taxon>Clostridiaceae</taxon>
        <taxon>Clostridium</taxon>
    </lineage>
</organism>
<name>U2NSV5_9CLOT</name>
<gene>
    <name evidence="7" type="ORF">CINTURNW_0262</name>
</gene>
<evidence type="ECO:0000256" key="6">
    <source>
        <dbReference type="SAM" id="Phobius"/>
    </source>
</evidence>